<dbReference type="OrthoDB" id="9771188at2"/>
<dbReference type="InterPro" id="IPR043429">
    <property type="entry name" value="ArtM/GltK/GlnP/TcyL/YhdX-like"/>
</dbReference>
<feature type="transmembrane region" description="Helical" evidence="8">
    <location>
        <begin position="192"/>
        <end position="216"/>
    </location>
</feature>
<dbReference type="Gene3D" id="1.10.3720.10">
    <property type="entry name" value="MetI-like"/>
    <property type="match status" value="1"/>
</dbReference>
<evidence type="ECO:0000313" key="11">
    <source>
        <dbReference type="Proteomes" id="UP000051184"/>
    </source>
</evidence>
<dbReference type="PROSITE" id="PS50928">
    <property type="entry name" value="ABC_TM1"/>
    <property type="match status" value="1"/>
</dbReference>
<sequence length="437" mass="48117">MSDLSYVRTEMLEQKAPPASSVGLVGWLRANLFSSVGNSILTVVTLFFLLSLLASMMPWIFLGIWNADSLSHCREIFAERYGDSTEYACWAVVRDRWDQIIFGYSFGNLNEGLYWRPLVGLALIILALLPILYPNVPRVLYVATAASLFLYPWLIWGGSIWGPLTIALCIIAGVFIYRFASRFMIMAFAMPVAIVGTALLIYFAMAPVAGALGSAVPIELQSVPSREISGFVLSITIGIVAIVASLPIAVLLALGRQSDLFIVNKLSTGFIEIIRGVPLITLIFVATVLMKYFLPSSVDLDPVLAVMVLVTLFTAAYIAEVIRGGLAALPKGQYEAADALGLTYWQAQRLIILPQALKISIPGIVSNFISVFKDTTLVSIVALNDPLGISDSIRSDSDWNGIVWELYGFIAIVFWLFCFSMSRYSLWLERQLQTGHR</sequence>
<dbReference type="CDD" id="cd06261">
    <property type="entry name" value="TM_PBP2"/>
    <property type="match status" value="1"/>
</dbReference>
<evidence type="ECO:0000256" key="8">
    <source>
        <dbReference type="RuleBase" id="RU363032"/>
    </source>
</evidence>
<evidence type="ECO:0000256" key="7">
    <source>
        <dbReference type="ARBA" id="ARBA00023136"/>
    </source>
</evidence>
<name>A0A0P1IMG9_9RHOB</name>
<keyword evidence="11" id="KW-1185">Reference proteome</keyword>
<keyword evidence="5 8" id="KW-0812">Transmembrane</keyword>
<feature type="transmembrane region" description="Helical" evidence="8">
    <location>
        <begin position="300"/>
        <end position="319"/>
    </location>
</feature>
<keyword evidence="4" id="KW-1003">Cell membrane</keyword>
<reference evidence="11" key="1">
    <citation type="submission" date="2015-09" db="EMBL/GenBank/DDBJ databases">
        <authorList>
            <person name="Rodrigo-Torres Lidia"/>
            <person name="Arahal R.David."/>
        </authorList>
    </citation>
    <scope>NUCLEOTIDE SEQUENCE [LARGE SCALE GENOMIC DNA]</scope>
    <source>
        <strain evidence="11">CECT 5114</strain>
    </source>
</reference>
<dbReference type="GO" id="GO:0043190">
    <property type="term" value="C:ATP-binding cassette (ABC) transporter complex"/>
    <property type="evidence" value="ECO:0007669"/>
    <property type="project" value="InterPro"/>
</dbReference>
<keyword evidence="3 8" id="KW-0813">Transport</keyword>
<dbReference type="RefSeq" id="WP_058313855.1">
    <property type="nucleotide sequence ID" value="NZ_CYTO01000003.1"/>
</dbReference>
<dbReference type="GO" id="GO:0022857">
    <property type="term" value="F:transmembrane transporter activity"/>
    <property type="evidence" value="ECO:0007669"/>
    <property type="project" value="InterPro"/>
</dbReference>
<dbReference type="AlphaFoldDB" id="A0A0P1IMG9"/>
<dbReference type="NCBIfam" id="TIGR01726">
    <property type="entry name" value="HEQRo_perm_3TM"/>
    <property type="match status" value="1"/>
</dbReference>
<feature type="transmembrane region" description="Helical" evidence="8">
    <location>
        <begin position="228"/>
        <end position="255"/>
    </location>
</feature>
<dbReference type="STRING" id="1715691.TA5113_00167"/>
<evidence type="ECO:0000256" key="5">
    <source>
        <dbReference type="ARBA" id="ARBA00022692"/>
    </source>
</evidence>
<feature type="transmembrane region" description="Helical" evidence="8">
    <location>
        <begin position="39"/>
        <end position="61"/>
    </location>
</feature>
<dbReference type="GO" id="GO:0006865">
    <property type="term" value="P:amino acid transport"/>
    <property type="evidence" value="ECO:0007669"/>
    <property type="project" value="TreeGrafter"/>
</dbReference>
<evidence type="ECO:0000256" key="2">
    <source>
        <dbReference type="ARBA" id="ARBA00010072"/>
    </source>
</evidence>
<dbReference type="PANTHER" id="PTHR30614:SF41">
    <property type="entry name" value="INNER MEMBRANE AMINO-ACID ABC TRANSPORTER PERMEASE PROTEIN YHDY"/>
    <property type="match status" value="1"/>
</dbReference>
<organism evidence="10 11">
    <name type="scientific">Cognatishimia activa</name>
    <dbReference type="NCBI Taxonomy" id="1715691"/>
    <lineage>
        <taxon>Bacteria</taxon>
        <taxon>Pseudomonadati</taxon>
        <taxon>Pseudomonadota</taxon>
        <taxon>Alphaproteobacteria</taxon>
        <taxon>Rhodobacterales</taxon>
        <taxon>Paracoccaceae</taxon>
        <taxon>Cognatishimia</taxon>
    </lineage>
</organism>
<dbReference type="InterPro" id="IPR000515">
    <property type="entry name" value="MetI-like"/>
</dbReference>
<proteinExistence type="inferred from homology"/>
<gene>
    <name evidence="10" type="primary">yhdY</name>
    <name evidence="10" type="ORF">TA5114_00624</name>
</gene>
<evidence type="ECO:0000256" key="3">
    <source>
        <dbReference type="ARBA" id="ARBA00022448"/>
    </source>
</evidence>
<protein>
    <submittedName>
        <fullName evidence="10">Inner membrane amino-acid ABC transporter permease protein YhdY</fullName>
    </submittedName>
</protein>
<dbReference type="InterPro" id="IPR035906">
    <property type="entry name" value="MetI-like_sf"/>
</dbReference>
<feature type="transmembrane region" description="Helical" evidence="8">
    <location>
        <begin position="113"/>
        <end position="132"/>
    </location>
</feature>
<evidence type="ECO:0000259" key="9">
    <source>
        <dbReference type="PROSITE" id="PS50928"/>
    </source>
</evidence>
<evidence type="ECO:0000256" key="4">
    <source>
        <dbReference type="ARBA" id="ARBA00022475"/>
    </source>
</evidence>
<comment type="similarity">
    <text evidence="2">Belongs to the binding-protein-dependent transport system permease family. HisMQ subfamily.</text>
</comment>
<dbReference type="Pfam" id="PF00528">
    <property type="entry name" value="BPD_transp_1"/>
    <property type="match status" value="1"/>
</dbReference>
<accession>A0A0P1IMG9</accession>
<feature type="transmembrane region" description="Helical" evidence="8">
    <location>
        <begin position="161"/>
        <end position="180"/>
    </location>
</feature>
<feature type="transmembrane region" description="Helical" evidence="8">
    <location>
        <begin position="276"/>
        <end position="294"/>
    </location>
</feature>
<dbReference type="Proteomes" id="UP000051184">
    <property type="component" value="Unassembled WGS sequence"/>
</dbReference>
<dbReference type="SUPFAM" id="SSF161098">
    <property type="entry name" value="MetI-like"/>
    <property type="match status" value="1"/>
</dbReference>
<evidence type="ECO:0000256" key="6">
    <source>
        <dbReference type="ARBA" id="ARBA00022989"/>
    </source>
</evidence>
<dbReference type="EMBL" id="CYUE01000003">
    <property type="protein sequence ID" value="CUK24837.1"/>
    <property type="molecule type" value="Genomic_DNA"/>
</dbReference>
<feature type="transmembrane region" description="Helical" evidence="8">
    <location>
        <begin position="402"/>
        <end position="422"/>
    </location>
</feature>
<evidence type="ECO:0000256" key="1">
    <source>
        <dbReference type="ARBA" id="ARBA00004429"/>
    </source>
</evidence>
<dbReference type="InterPro" id="IPR010065">
    <property type="entry name" value="AA_ABC_transptr_permease_3TM"/>
</dbReference>
<keyword evidence="6 8" id="KW-1133">Transmembrane helix</keyword>
<evidence type="ECO:0000313" key="10">
    <source>
        <dbReference type="EMBL" id="CUK24837.1"/>
    </source>
</evidence>
<keyword evidence="7 8" id="KW-0472">Membrane</keyword>
<comment type="subcellular location">
    <subcellularLocation>
        <location evidence="1">Cell inner membrane</location>
        <topology evidence="1">Multi-pass membrane protein</topology>
    </subcellularLocation>
    <subcellularLocation>
        <location evidence="8">Cell membrane</location>
        <topology evidence="8">Multi-pass membrane protein</topology>
    </subcellularLocation>
</comment>
<feature type="domain" description="ABC transmembrane type-1" evidence="9">
    <location>
        <begin position="231"/>
        <end position="425"/>
    </location>
</feature>
<dbReference type="PANTHER" id="PTHR30614">
    <property type="entry name" value="MEMBRANE COMPONENT OF AMINO ACID ABC TRANSPORTER"/>
    <property type="match status" value="1"/>
</dbReference>